<dbReference type="CDD" id="cd14066">
    <property type="entry name" value="STKc_IRAK"/>
    <property type="match status" value="1"/>
</dbReference>
<evidence type="ECO:0000256" key="7">
    <source>
        <dbReference type="ARBA" id="ARBA00022989"/>
    </source>
</evidence>
<evidence type="ECO:0000313" key="12">
    <source>
        <dbReference type="Proteomes" id="UP000187406"/>
    </source>
</evidence>
<keyword evidence="11" id="KW-0418">Kinase</keyword>
<dbReference type="PANTHER" id="PTHR48007">
    <property type="entry name" value="LEUCINE-RICH REPEAT RECEPTOR-LIKE PROTEIN KINASE PXC1"/>
    <property type="match status" value="1"/>
</dbReference>
<evidence type="ECO:0000256" key="3">
    <source>
        <dbReference type="ARBA" id="ARBA00022614"/>
    </source>
</evidence>
<dbReference type="AlphaFoldDB" id="A0A1Q3B3D1"/>
<dbReference type="SUPFAM" id="SSF56112">
    <property type="entry name" value="Protein kinase-like (PK-like)"/>
    <property type="match status" value="1"/>
</dbReference>
<keyword evidence="7" id="KW-1133">Transmembrane helix</keyword>
<dbReference type="Pfam" id="PF13855">
    <property type="entry name" value="LRR_8"/>
    <property type="match status" value="1"/>
</dbReference>
<evidence type="ECO:0000259" key="10">
    <source>
        <dbReference type="PROSITE" id="PS50011"/>
    </source>
</evidence>
<dbReference type="PROSITE" id="PS50011">
    <property type="entry name" value="PROTEIN_KINASE_DOM"/>
    <property type="match status" value="1"/>
</dbReference>
<feature type="non-terminal residue" evidence="11">
    <location>
        <position position="1"/>
    </location>
</feature>
<reference evidence="12" key="1">
    <citation type="submission" date="2016-04" db="EMBL/GenBank/DDBJ databases">
        <title>Cephalotus genome sequencing.</title>
        <authorList>
            <person name="Fukushima K."/>
            <person name="Hasebe M."/>
            <person name="Fang X."/>
        </authorList>
    </citation>
    <scope>NUCLEOTIDE SEQUENCE [LARGE SCALE GENOMIC DNA]</scope>
    <source>
        <strain evidence="12">cv. St1</strain>
    </source>
</reference>
<dbReference type="SUPFAM" id="SSF52058">
    <property type="entry name" value="L domain-like"/>
    <property type="match status" value="1"/>
</dbReference>
<dbReference type="InParanoid" id="A0A1Q3B3D1"/>
<evidence type="ECO:0000256" key="9">
    <source>
        <dbReference type="ARBA" id="ARBA00023180"/>
    </source>
</evidence>
<gene>
    <name evidence="11" type="ORF">CFOL_v3_05816</name>
</gene>
<evidence type="ECO:0000256" key="6">
    <source>
        <dbReference type="ARBA" id="ARBA00022737"/>
    </source>
</evidence>
<evidence type="ECO:0000313" key="11">
    <source>
        <dbReference type="EMBL" id="GAV62292.1"/>
    </source>
</evidence>
<dbReference type="GO" id="GO:0016020">
    <property type="term" value="C:membrane"/>
    <property type="evidence" value="ECO:0007669"/>
    <property type="project" value="UniProtKB-SubCell"/>
</dbReference>
<keyword evidence="2" id="KW-0597">Phosphoprotein</keyword>
<keyword evidence="11" id="KW-0808">Transferase</keyword>
<evidence type="ECO:0000256" key="5">
    <source>
        <dbReference type="ARBA" id="ARBA00022729"/>
    </source>
</evidence>
<dbReference type="Gene3D" id="1.10.510.10">
    <property type="entry name" value="Transferase(Phosphotransferase) domain 1"/>
    <property type="match status" value="1"/>
</dbReference>
<comment type="caution">
    <text evidence="11">The sequence shown here is derived from an EMBL/GenBank/DDBJ whole genome shotgun (WGS) entry which is preliminary data.</text>
</comment>
<keyword evidence="3" id="KW-0433">Leucine-rich repeat</keyword>
<dbReference type="OrthoDB" id="346907at2759"/>
<keyword evidence="5" id="KW-0732">Signal</keyword>
<dbReference type="GO" id="GO:0005524">
    <property type="term" value="F:ATP binding"/>
    <property type="evidence" value="ECO:0007669"/>
    <property type="project" value="InterPro"/>
</dbReference>
<keyword evidence="6" id="KW-0677">Repeat</keyword>
<dbReference type="Gene3D" id="3.30.200.20">
    <property type="entry name" value="Phosphorylase Kinase, domain 1"/>
    <property type="match status" value="1"/>
</dbReference>
<keyword evidence="8" id="KW-0472">Membrane</keyword>
<protein>
    <submittedName>
        <fullName evidence="11">Pkinase domain-containing protein/LRR_1 domain-containing protein/LRR_4 domain-containing protein</fullName>
    </submittedName>
</protein>
<dbReference type="InterPro" id="IPR046959">
    <property type="entry name" value="PRK1-6/SRF4-like"/>
</dbReference>
<keyword evidence="9" id="KW-0325">Glycoprotein</keyword>
<dbReference type="FunFam" id="3.80.10.10:FF:000041">
    <property type="entry name" value="LRR receptor-like serine/threonine-protein kinase ERECTA"/>
    <property type="match status" value="1"/>
</dbReference>
<dbReference type="Pfam" id="PF00069">
    <property type="entry name" value="Pkinase"/>
    <property type="match status" value="1"/>
</dbReference>
<keyword evidence="12" id="KW-1185">Reference proteome</keyword>
<dbReference type="FunFam" id="3.80.10.10:FF:000722">
    <property type="entry name" value="Leucine-rich repeat receptor-like protein kinase"/>
    <property type="match status" value="1"/>
</dbReference>
<dbReference type="PROSITE" id="PS51450">
    <property type="entry name" value="LRR"/>
    <property type="match status" value="1"/>
</dbReference>
<dbReference type="InterPro" id="IPR001611">
    <property type="entry name" value="Leu-rich_rpt"/>
</dbReference>
<keyword evidence="4" id="KW-0812">Transmembrane</keyword>
<evidence type="ECO:0000256" key="4">
    <source>
        <dbReference type="ARBA" id="ARBA00022692"/>
    </source>
</evidence>
<evidence type="ECO:0000256" key="1">
    <source>
        <dbReference type="ARBA" id="ARBA00004167"/>
    </source>
</evidence>
<dbReference type="EMBL" id="BDDD01000252">
    <property type="protein sequence ID" value="GAV62292.1"/>
    <property type="molecule type" value="Genomic_DNA"/>
</dbReference>
<dbReference type="InterPro" id="IPR011009">
    <property type="entry name" value="Kinase-like_dom_sf"/>
</dbReference>
<sequence length="521" mass="57097">SLVLPNSQLMGSISTDLCYLEHLLHLDISNNFFNGSLPASIFNSSQLQVLSLSSNAISGELPESIGGMRSLQFLNLSGNALTGKVPENVMALQNLTVVSLRANYLSGMVPSGFSSVWVLDLSSNLLYGTLPLDFGGNNLRYLNLSYNNLTGPISIEFAHNIPHNATIDLSFNNLTGAIPESLALLDQKPESFFGNVDLCEEMVTKSVQESCKPATWSCLTLKGEETSDATTSESEHEKEGMLVAVDGEPPLEVETLLKATAYVLGSSGTSIVYKAVLEDGTALAVRRIGESGVERLKDFESQVRVIARLKHPNLVRVRGFYWGGDEKLVIYDYVNNGSLASYTYKKPSSLPFQIRVKIARGVARGVAYIHEKKHVHGNIKPTNILLNSDMEPIITDFGLNRLASYSAASTSLYQAPESLKNVKLNPKWDVYSFGIVLLELLTGRVFSDRELGQWTGGSVSEEKNRALRLADVGIRADMEAREDDMLTLFKLGFNCASSVAQRRRSMKEALHILEKISTTTT</sequence>
<dbReference type="Gene3D" id="3.80.10.10">
    <property type="entry name" value="Ribonuclease Inhibitor"/>
    <property type="match status" value="2"/>
</dbReference>
<dbReference type="STRING" id="3775.A0A1Q3B3D1"/>
<proteinExistence type="predicted"/>
<dbReference type="InterPro" id="IPR032675">
    <property type="entry name" value="LRR_dom_sf"/>
</dbReference>
<accession>A0A1Q3B3D1</accession>
<organism evidence="11 12">
    <name type="scientific">Cephalotus follicularis</name>
    <name type="common">Albany pitcher plant</name>
    <dbReference type="NCBI Taxonomy" id="3775"/>
    <lineage>
        <taxon>Eukaryota</taxon>
        <taxon>Viridiplantae</taxon>
        <taxon>Streptophyta</taxon>
        <taxon>Embryophyta</taxon>
        <taxon>Tracheophyta</taxon>
        <taxon>Spermatophyta</taxon>
        <taxon>Magnoliopsida</taxon>
        <taxon>eudicotyledons</taxon>
        <taxon>Gunneridae</taxon>
        <taxon>Pentapetalae</taxon>
        <taxon>rosids</taxon>
        <taxon>fabids</taxon>
        <taxon>Oxalidales</taxon>
        <taxon>Cephalotaceae</taxon>
        <taxon>Cephalotus</taxon>
    </lineage>
</organism>
<evidence type="ECO:0000256" key="2">
    <source>
        <dbReference type="ARBA" id="ARBA00022553"/>
    </source>
</evidence>
<dbReference type="InterPro" id="IPR000719">
    <property type="entry name" value="Prot_kinase_dom"/>
</dbReference>
<comment type="subcellular location">
    <subcellularLocation>
        <location evidence="1">Membrane</location>
        <topology evidence="1">Single-pass membrane protein</topology>
    </subcellularLocation>
</comment>
<dbReference type="Pfam" id="PF00560">
    <property type="entry name" value="LRR_1"/>
    <property type="match status" value="2"/>
</dbReference>
<evidence type="ECO:0000256" key="8">
    <source>
        <dbReference type="ARBA" id="ARBA00023136"/>
    </source>
</evidence>
<feature type="domain" description="Protein kinase" evidence="10">
    <location>
        <begin position="258"/>
        <end position="514"/>
    </location>
</feature>
<name>A0A1Q3B3D1_CEPFO</name>
<dbReference type="Proteomes" id="UP000187406">
    <property type="component" value="Unassembled WGS sequence"/>
</dbReference>
<dbReference type="PANTHER" id="PTHR48007:SF47">
    <property type="entry name" value="PROTEIN KINASE DOMAIN-CONTAINING PROTEIN"/>
    <property type="match status" value="1"/>
</dbReference>
<dbReference type="GO" id="GO:0004672">
    <property type="term" value="F:protein kinase activity"/>
    <property type="evidence" value="ECO:0007669"/>
    <property type="project" value="InterPro"/>
</dbReference>